<protein>
    <submittedName>
        <fullName evidence="2">Uncharacterized protein</fullName>
    </submittedName>
</protein>
<sequence length="103" mass="11856">MKKLLMILILTLSSMLMAEGKKGNAGDDFRKAGVEYEVKAKKSLEKGEAERSKIYFRLAAIKKNAAKLADEGKWDDISWDEYYELKNKLHKTKSDGHKKKYNK</sequence>
<reference evidence="2 3" key="1">
    <citation type="journal article" date="2010" name="J. Bacteriol.">
        <title>Genome sequence of Lentisphaera araneosa HTCC2155T, the type species of the order Lentisphaerales in the phylum Lentisphaerae.</title>
        <authorList>
            <person name="Thrash J.C."/>
            <person name="Cho J.C."/>
            <person name="Vergin K.L."/>
            <person name="Morris R.M."/>
            <person name="Giovannoni S.J."/>
        </authorList>
    </citation>
    <scope>NUCLEOTIDE SEQUENCE [LARGE SCALE GENOMIC DNA]</scope>
    <source>
        <strain evidence="2 3">HTCC2155</strain>
    </source>
</reference>
<keyword evidence="3" id="KW-1185">Reference proteome</keyword>
<feature type="chain" id="PRO_5002691142" evidence="1">
    <location>
        <begin position="19"/>
        <end position="103"/>
    </location>
</feature>
<keyword evidence="1" id="KW-0732">Signal</keyword>
<dbReference type="RefSeq" id="WP_007277822.1">
    <property type="nucleotide sequence ID" value="NZ_ABCK01000005.1"/>
</dbReference>
<proteinExistence type="predicted"/>
<dbReference type="AlphaFoldDB" id="A6DIU4"/>
<feature type="signal peptide" evidence="1">
    <location>
        <begin position="1"/>
        <end position="18"/>
    </location>
</feature>
<dbReference type="EMBL" id="ABCK01000005">
    <property type="protein sequence ID" value="EDM28380.1"/>
    <property type="molecule type" value="Genomic_DNA"/>
</dbReference>
<evidence type="ECO:0000256" key="1">
    <source>
        <dbReference type="SAM" id="SignalP"/>
    </source>
</evidence>
<evidence type="ECO:0000313" key="2">
    <source>
        <dbReference type="EMBL" id="EDM28380.1"/>
    </source>
</evidence>
<comment type="caution">
    <text evidence="2">The sequence shown here is derived from an EMBL/GenBank/DDBJ whole genome shotgun (WGS) entry which is preliminary data.</text>
</comment>
<dbReference type="Proteomes" id="UP000004947">
    <property type="component" value="Unassembled WGS sequence"/>
</dbReference>
<accession>A6DIU4</accession>
<organism evidence="2 3">
    <name type="scientific">Lentisphaera araneosa HTCC2155</name>
    <dbReference type="NCBI Taxonomy" id="313628"/>
    <lineage>
        <taxon>Bacteria</taxon>
        <taxon>Pseudomonadati</taxon>
        <taxon>Lentisphaerota</taxon>
        <taxon>Lentisphaeria</taxon>
        <taxon>Lentisphaerales</taxon>
        <taxon>Lentisphaeraceae</taxon>
        <taxon>Lentisphaera</taxon>
    </lineage>
</organism>
<name>A6DIU4_9BACT</name>
<gene>
    <name evidence="2" type="ORF">LNTAR_10706</name>
</gene>
<evidence type="ECO:0000313" key="3">
    <source>
        <dbReference type="Proteomes" id="UP000004947"/>
    </source>
</evidence>